<dbReference type="GO" id="GO:0015562">
    <property type="term" value="F:efflux transmembrane transporter activity"/>
    <property type="evidence" value="ECO:0007669"/>
    <property type="project" value="InterPro"/>
</dbReference>
<comment type="similarity">
    <text evidence="2">Belongs to the outer membrane factor (OMF) (TC 1.B.17) family.</text>
</comment>
<keyword evidence="8" id="KW-0732">Signal</keyword>
<dbReference type="EMBL" id="MWIO01000026">
    <property type="protein sequence ID" value="THD07366.1"/>
    <property type="molecule type" value="Genomic_DNA"/>
</dbReference>
<dbReference type="PROSITE" id="PS51318">
    <property type="entry name" value="TAT"/>
    <property type="match status" value="1"/>
</dbReference>
<dbReference type="GO" id="GO:0009279">
    <property type="term" value="C:cell outer membrane"/>
    <property type="evidence" value="ECO:0007669"/>
    <property type="project" value="UniProtKB-SubCell"/>
</dbReference>
<feature type="signal peptide" evidence="8">
    <location>
        <begin position="1"/>
        <end position="29"/>
    </location>
</feature>
<dbReference type="SUPFAM" id="SSF56954">
    <property type="entry name" value="Outer membrane efflux proteins (OEP)"/>
    <property type="match status" value="1"/>
</dbReference>
<keyword evidence="7" id="KW-0998">Cell outer membrane</keyword>
<evidence type="ECO:0000256" key="4">
    <source>
        <dbReference type="ARBA" id="ARBA00022452"/>
    </source>
</evidence>
<keyword evidence="3" id="KW-0813">Transport</keyword>
<evidence type="ECO:0000256" key="3">
    <source>
        <dbReference type="ARBA" id="ARBA00022448"/>
    </source>
</evidence>
<dbReference type="AlphaFoldDB" id="A0A4S3KFP2"/>
<evidence type="ECO:0000256" key="1">
    <source>
        <dbReference type="ARBA" id="ARBA00004442"/>
    </source>
</evidence>
<keyword evidence="10" id="KW-1185">Reference proteome</keyword>
<evidence type="ECO:0000256" key="8">
    <source>
        <dbReference type="SAM" id="SignalP"/>
    </source>
</evidence>
<evidence type="ECO:0000256" key="7">
    <source>
        <dbReference type="ARBA" id="ARBA00023237"/>
    </source>
</evidence>
<comment type="caution">
    <text evidence="9">The sequence shown here is derived from an EMBL/GenBank/DDBJ whole genome shotgun (WGS) entry which is preliminary data.</text>
</comment>
<dbReference type="InterPro" id="IPR006311">
    <property type="entry name" value="TAT_signal"/>
</dbReference>
<gene>
    <name evidence="9" type="ORF">B1991_08745</name>
</gene>
<dbReference type="InterPro" id="IPR051906">
    <property type="entry name" value="TolC-like"/>
</dbReference>
<evidence type="ECO:0000256" key="5">
    <source>
        <dbReference type="ARBA" id="ARBA00022692"/>
    </source>
</evidence>
<dbReference type="Proteomes" id="UP000306317">
    <property type="component" value="Unassembled WGS sequence"/>
</dbReference>
<keyword evidence="5" id="KW-0812">Transmembrane</keyword>
<dbReference type="Gene3D" id="1.20.1600.10">
    <property type="entry name" value="Outer membrane efflux proteins (OEP)"/>
    <property type="match status" value="1"/>
</dbReference>
<evidence type="ECO:0000256" key="6">
    <source>
        <dbReference type="ARBA" id="ARBA00023136"/>
    </source>
</evidence>
<evidence type="ECO:0000313" key="9">
    <source>
        <dbReference type="EMBL" id="THD07366.1"/>
    </source>
</evidence>
<protein>
    <submittedName>
        <fullName evidence="9">Transporter</fullName>
    </submittedName>
</protein>
<dbReference type="RefSeq" id="WP_136258342.1">
    <property type="nucleotide sequence ID" value="NZ_MWIO01000026.1"/>
</dbReference>
<comment type="subcellular location">
    <subcellularLocation>
        <location evidence="1">Cell outer membrane</location>
    </subcellularLocation>
</comment>
<evidence type="ECO:0000313" key="10">
    <source>
        <dbReference type="Proteomes" id="UP000306317"/>
    </source>
</evidence>
<keyword evidence="4" id="KW-1134">Transmembrane beta strand</keyword>
<dbReference type="GO" id="GO:1990281">
    <property type="term" value="C:efflux pump complex"/>
    <property type="evidence" value="ECO:0007669"/>
    <property type="project" value="TreeGrafter"/>
</dbReference>
<dbReference type="GO" id="GO:0015288">
    <property type="term" value="F:porin activity"/>
    <property type="evidence" value="ECO:0007669"/>
    <property type="project" value="TreeGrafter"/>
</dbReference>
<evidence type="ECO:0000256" key="2">
    <source>
        <dbReference type="ARBA" id="ARBA00007613"/>
    </source>
</evidence>
<feature type="chain" id="PRO_5020602598" evidence="8">
    <location>
        <begin position="30"/>
        <end position="423"/>
    </location>
</feature>
<organism evidence="9 10">
    <name type="scientific">Rhodanobacter lindaniclasticus</name>
    <dbReference type="NCBI Taxonomy" id="75310"/>
    <lineage>
        <taxon>Bacteria</taxon>
        <taxon>Pseudomonadati</taxon>
        <taxon>Pseudomonadota</taxon>
        <taxon>Gammaproteobacteria</taxon>
        <taxon>Lysobacterales</taxon>
        <taxon>Rhodanobacteraceae</taxon>
        <taxon>Rhodanobacter</taxon>
    </lineage>
</organism>
<sequence length="423" mass="45275">MLSMRLTRRPMVAGLALLLGGAMAVAASAAEAPLTLEAAVQQGLARAPQMEARAADGTAAREEAARAGQLPDPVLTFGLANFPVTEPGAFSLRSDGMTARTVGVMQAIPSRSARRAERDLAGARIDAAQADRVAAEQSVRERIADAWIDAWLVEQQRILLADLHDEAALAVRIAQARLRGGEGSAVDALAAQAELAALDNRLEAVAADRLAAQAGLQRWLGTPPGALAATKDFSRLPVAAERLVSAIDQQAPLQAWAAREQLAQAALDQARAARRPDWSVSASYGRRAPGLSDMVMLEVGVSLPLFTRNRQDRGISASQAQRDAVQADHEDARRAQREAVTRALAAWQGWEQQIARYRQTLLPLARDRAHIALAGYRGGGPLQPWLDARRAEIELRLGYADALAAHARLWASLAYLLPSEVTP</sequence>
<dbReference type="OrthoDB" id="5607838at2"/>
<name>A0A4S3KFP2_9GAMM</name>
<proteinExistence type="inferred from homology"/>
<dbReference type="InterPro" id="IPR003423">
    <property type="entry name" value="OMP_efflux"/>
</dbReference>
<accession>A0A4S3KFP2</accession>
<dbReference type="Pfam" id="PF02321">
    <property type="entry name" value="OEP"/>
    <property type="match status" value="2"/>
</dbReference>
<reference evidence="9 10" key="1">
    <citation type="submission" date="2017-02" db="EMBL/GenBank/DDBJ databases">
        <title>Whole genome sequencing of Rhodanobacter lindaniclasticus DSM 17932.</title>
        <authorList>
            <person name="Kumar S."/>
            <person name="Patil P."/>
            <person name="Patil P.B."/>
        </authorList>
    </citation>
    <scope>NUCLEOTIDE SEQUENCE [LARGE SCALE GENOMIC DNA]</scope>
    <source>
        <strain evidence="9 10">DSM 17932</strain>
    </source>
</reference>
<keyword evidence="6" id="KW-0472">Membrane</keyword>
<dbReference type="PANTHER" id="PTHR30026">
    <property type="entry name" value="OUTER MEMBRANE PROTEIN TOLC"/>
    <property type="match status" value="1"/>
</dbReference>
<dbReference type="PANTHER" id="PTHR30026:SF20">
    <property type="entry name" value="OUTER MEMBRANE PROTEIN TOLC"/>
    <property type="match status" value="1"/>
</dbReference>